<proteinExistence type="predicted"/>
<accession>A0A915J727</accession>
<organism evidence="1 2">
    <name type="scientific">Romanomermis culicivorax</name>
    <name type="common">Nematode worm</name>
    <dbReference type="NCBI Taxonomy" id="13658"/>
    <lineage>
        <taxon>Eukaryota</taxon>
        <taxon>Metazoa</taxon>
        <taxon>Ecdysozoa</taxon>
        <taxon>Nematoda</taxon>
        <taxon>Enoplea</taxon>
        <taxon>Dorylaimia</taxon>
        <taxon>Mermithida</taxon>
        <taxon>Mermithoidea</taxon>
        <taxon>Mermithidae</taxon>
        <taxon>Romanomermis</taxon>
    </lineage>
</organism>
<keyword evidence="1" id="KW-1185">Reference proteome</keyword>
<reference evidence="2" key="1">
    <citation type="submission" date="2022-11" db="UniProtKB">
        <authorList>
            <consortium name="WormBaseParasite"/>
        </authorList>
    </citation>
    <scope>IDENTIFICATION</scope>
</reference>
<evidence type="ECO:0000313" key="1">
    <source>
        <dbReference type="Proteomes" id="UP000887565"/>
    </source>
</evidence>
<protein>
    <submittedName>
        <fullName evidence="2">Uncharacterized protein</fullName>
    </submittedName>
</protein>
<sequence>MKFLWAKCPA</sequence>
<dbReference type="Proteomes" id="UP000887565">
    <property type="component" value="Unplaced"/>
</dbReference>
<dbReference type="WBParaSite" id="nRc.2.0.1.t22278-RA">
    <property type="protein sequence ID" value="nRc.2.0.1.t22278-RA"/>
    <property type="gene ID" value="nRc.2.0.1.g22278"/>
</dbReference>
<evidence type="ECO:0000313" key="2">
    <source>
        <dbReference type="WBParaSite" id="nRc.2.0.1.t22278-RA"/>
    </source>
</evidence>
<name>A0A915J727_ROMCU</name>